<dbReference type="Proteomes" id="UP000274541">
    <property type="component" value="Unassembled WGS sequence"/>
</dbReference>
<dbReference type="GO" id="GO:0016740">
    <property type="term" value="F:transferase activity"/>
    <property type="evidence" value="ECO:0007669"/>
    <property type="project" value="UniProtKB-KW"/>
</dbReference>
<dbReference type="SUPFAM" id="SSF81301">
    <property type="entry name" value="Nucleotidyltransferase"/>
    <property type="match status" value="1"/>
</dbReference>
<comment type="caution">
    <text evidence="2">The sequence shown here is derived from an EMBL/GenBank/DDBJ whole genome shotgun (WGS) entry which is preliminary data.</text>
</comment>
<feature type="domain" description="Polymerase beta nucleotidyltransferase" evidence="1">
    <location>
        <begin position="11"/>
        <end position="100"/>
    </location>
</feature>
<keyword evidence="2" id="KW-0808">Transferase</keyword>
<dbReference type="RefSeq" id="WP_016569105.1">
    <property type="nucleotide sequence ID" value="NZ_JAHDTA010000003.1"/>
</dbReference>
<name>A0A0Q0DVC4_PSEAP</name>
<evidence type="ECO:0000313" key="2">
    <source>
        <dbReference type="EMBL" id="RMO60722.1"/>
    </source>
</evidence>
<dbReference type="EMBL" id="RBPX01000297">
    <property type="protein sequence ID" value="RMO60722.1"/>
    <property type="molecule type" value="Genomic_DNA"/>
</dbReference>
<dbReference type="InterPro" id="IPR041633">
    <property type="entry name" value="Polbeta"/>
</dbReference>
<reference evidence="2 3" key="1">
    <citation type="submission" date="2018-08" db="EMBL/GenBank/DDBJ databases">
        <title>Recombination of ecologically and evolutionarily significant loci maintains genetic cohesion in the Pseudomonas syringae species complex.</title>
        <authorList>
            <person name="Dillon M."/>
            <person name="Thakur S."/>
            <person name="Almeida R.N.D."/>
            <person name="Weir B.S."/>
            <person name="Guttman D.S."/>
        </authorList>
    </citation>
    <scope>NUCLEOTIDE SEQUENCE [LARGE SCALE GENOMIC DNA]</scope>
    <source>
        <strain evidence="2 3">ICMP 4388</strain>
    </source>
</reference>
<proteinExistence type="predicted"/>
<evidence type="ECO:0000313" key="3">
    <source>
        <dbReference type="Proteomes" id="UP000274541"/>
    </source>
</evidence>
<organism evidence="2 3">
    <name type="scientific">Pseudomonas syringae pv. aptata</name>
    <dbReference type="NCBI Taxonomy" id="83167"/>
    <lineage>
        <taxon>Bacteria</taxon>
        <taxon>Pseudomonadati</taxon>
        <taxon>Pseudomonadota</taxon>
        <taxon>Gammaproteobacteria</taxon>
        <taxon>Pseudomonadales</taxon>
        <taxon>Pseudomonadaceae</taxon>
        <taxon>Pseudomonas</taxon>
        <taxon>Pseudomonas syringae</taxon>
    </lineage>
</organism>
<gene>
    <name evidence="2" type="ORF">ALQ37_03227</name>
</gene>
<dbReference type="Gene3D" id="3.30.460.10">
    <property type="entry name" value="Beta Polymerase, domain 2"/>
    <property type="match status" value="1"/>
</dbReference>
<dbReference type="Pfam" id="PF18765">
    <property type="entry name" value="Polbeta"/>
    <property type="match status" value="1"/>
</dbReference>
<dbReference type="CDD" id="cd05403">
    <property type="entry name" value="NT_KNTase_like"/>
    <property type="match status" value="1"/>
</dbReference>
<dbReference type="AlphaFoldDB" id="A0A0Q0DVC4"/>
<dbReference type="InterPro" id="IPR043519">
    <property type="entry name" value="NT_sf"/>
</dbReference>
<evidence type="ECO:0000259" key="1">
    <source>
        <dbReference type="Pfam" id="PF18765"/>
    </source>
</evidence>
<sequence length="333" mass="38453">MISLDKVTHQFMMYGKDVEAIYLYGSAARGEQDEFSDLDLLIVSELDPFHLICRVKDDLGICIENEVEIISKKQLTTMFETGSDLAWTIYQEAKLLFCQSNHVQCPQPNKHIITKEFLASQYQKLKSSASALNNNDAVGFECIQIYSAIRRVYISLHLQLNLYGSDKAVRGLNSFSNFDHLYQDLRSFVRQGKAGLRKKLPSREWIFNTIRISTNWISNVAKDYGVSNGELQNLITYNERAFKARNHYRQVLEFYSKEFQKLPPPFTLSNTAIDAWCKDAYDAGYDRSIELYRFSVGDLIFRQSDTLSRIYDTLSECGIPTGFDRYINLVLDY</sequence>
<accession>A0A0Q0DVC4</accession>
<protein>
    <submittedName>
        <fullName evidence="2">Nucleotidyltransferase domain protein</fullName>
    </submittedName>
</protein>